<sequence length="347" mass="39576">MDKLRKAHVFYFSGTGNARRVALWFSEFAAKSNIDCRLTDITKADTHLQEPEAQTLIVIISPIHGFNYPKITLDFIRRFPKGQNKVVLMNTRAGLRIGRLVTPGLTGIAFMVSFFILKQKGYHITGQIPFDMPSNWLSIHPALSDKSVKFLHQKNYSRLEKHCLKILADKPNFVSDKDIVQDILISPVALAYYLVGRFALAKSFYASPDCDNCGLCIKKCPVKAIKSVNNHPFWTSKCESCMKCMNECPKKAIETAHGLFLIVSLAASFASSYLIHYFISTNIQSGFIKSAVFTSVFMLLLFALYRLQHLLLMIKWIGKLVSYSSLTRYRFWGRYKSIPDNKWKDNE</sequence>
<dbReference type="Pfam" id="PF13187">
    <property type="entry name" value="Fer4_9"/>
    <property type="match status" value="1"/>
</dbReference>
<keyword evidence="4" id="KW-1133">Transmembrane helix</keyword>
<feature type="transmembrane region" description="Helical" evidence="4">
    <location>
        <begin position="259"/>
        <end position="279"/>
    </location>
</feature>
<evidence type="ECO:0000259" key="5">
    <source>
        <dbReference type="PROSITE" id="PS51379"/>
    </source>
</evidence>
<dbReference type="GO" id="GO:0051536">
    <property type="term" value="F:iron-sulfur cluster binding"/>
    <property type="evidence" value="ECO:0007669"/>
    <property type="project" value="UniProtKB-KW"/>
</dbReference>
<dbReference type="GO" id="GO:0046872">
    <property type="term" value="F:metal ion binding"/>
    <property type="evidence" value="ECO:0007669"/>
    <property type="project" value="UniProtKB-KW"/>
</dbReference>
<dbReference type="PROSITE" id="PS00198">
    <property type="entry name" value="4FE4S_FER_1"/>
    <property type="match status" value="2"/>
</dbReference>
<gene>
    <name evidence="6" type="ORF">KL86DYS1_12021</name>
</gene>
<dbReference type="Gene3D" id="3.40.50.360">
    <property type="match status" value="1"/>
</dbReference>
<dbReference type="SUPFAM" id="SSF54862">
    <property type="entry name" value="4Fe-4S ferredoxins"/>
    <property type="match status" value="1"/>
</dbReference>
<feature type="transmembrane region" description="Helical" evidence="4">
    <location>
        <begin position="97"/>
        <end position="117"/>
    </location>
</feature>
<evidence type="ECO:0000256" key="1">
    <source>
        <dbReference type="ARBA" id="ARBA00022723"/>
    </source>
</evidence>
<evidence type="ECO:0000256" key="4">
    <source>
        <dbReference type="SAM" id="Phobius"/>
    </source>
</evidence>
<dbReference type="PROSITE" id="PS51379">
    <property type="entry name" value="4FE4S_FER_2"/>
    <property type="match status" value="2"/>
</dbReference>
<evidence type="ECO:0000313" key="6">
    <source>
        <dbReference type="EMBL" id="SBV97866.1"/>
    </source>
</evidence>
<accession>A0A212JEL6</accession>
<reference evidence="6" key="1">
    <citation type="submission" date="2016-04" db="EMBL/GenBank/DDBJ databases">
        <authorList>
            <person name="Evans L.H."/>
            <person name="Alamgir A."/>
            <person name="Owens N."/>
            <person name="Weber N.D."/>
            <person name="Virtaneva K."/>
            <person name="Barbian K."/>
            <person name="Babar A."/>
            <person name="Rosenke K."/>
        </authorList>
    </citation>
    <scope>NUCLEOTIDE SEQUENCE</scope>
    <source>
        <strain evidence="6">86-1</strain>
    </source>
</reference>
<protein>
    <recommendedName>
        <fullName evidence="5">4Fe-4S ferredoxin-type domain-containing protein</fullName>
    </recommendedName>
</protein>
<feature type="transmembrane region" description="Helical" evidence="4">
    <location>
        <begin position="285"/>
        <end position="305"/>
    </location>
</feature>
<keyword evidence="4" id="KW-0472">Membrane</keyword>
<keyword evidence="3" id="KW-0411">Iron-sulfur</keyword>
<dbReference type="NCBIfam" id="NF038196">
    <property type="entry name" value="ferrodoxin_EFR1"/>
    <property type="match status" value="1"/>
</dbReference>
<keyword evidence="1" id="KW-0479">Metal-binding</keyword>
<dbReference type="SUPFAM" id="SSF52218">
    <property type="entry name" value="Flavoproteins"/>
    <property type="match status" value="1"/>
</dbReference>
<dbReference type="Gene3D" id="3.30.70.20">
    <property type="match status" value="1"/>
</dbReference>
<feature type="domain" description="4Fe-4S ferredoxin-type" evidence="5">
    <location>
        <begin position="235"/>
        <end position="258"/>
    </location>
</feature>
<feature type="domain" description="4Fe-4S ferredoxin-type" evidence="5">
    <location>
        <begin position="202"/>
        <end position="230"/>
    </location>
</feature>
<dbReference type="EMBL" id="FLUM01000001">
    <property type="protein sequence ID" value="SBV97866.1"/>
    <property type="molecule type" value="Genomic_DNA"/>
</dbReference>
<name>A0A212JEL6_9BACT</name>
<keyword evidence="2" id="KW-0408">Iron</keyword>
<evidence type="ECO:0000256" key="3">
    <source>
        <dbReference type="ARBA" id="ARBA00023014"/>
    </source>
</evidence>
<keyword evidence="4" id="KW-0812">Transmembrane</keyword>
<dbReference type="InterPro" id="IPR017896">
    <property type="entry name" value="4Fe4S_Fe-S-bd"/>
</dbReference>
<dbReference type="InterPro" id="IPR029039">
    <property type="entry name" value="Flavoprotein-like_sf"/>
</dbReference>
<dbReference type="InterPro" id="IPR017900">
    <property type="entry name" value="4Fe4S_Fe_S_CS"/>
</dbReference>
<organism evidence="6">
    <name type="scientific">uncultured Dysgonomonas sp</name>
    <dbReference type="NCBI Taxonomy" id="206096"/>
    <lineage>
        <taxon>Bacteria</taxon>
        <taxon>Pseudomonadati</taxon>
        <taxon>Bacteroidota</taxon>
        <taxon>Bacteroidia</taxon>
        <taxon>Bacteroidales</taxon>
        <taxon>Dysgonomonadaceae</taxon>
        <taxon>Dysgonomonas</taxon>
        <taxon>environmental samples</taxon>
    </lineage>
</organism>
<dbReference type="RefSeq" id="WP_296940455.1">
    <property type="nucleotide sequence ID" value="NZ_LT599032.1"/>
</dbReference>
<evidence type="ECO:0000256" key="2">
    <source>
        <dbReference type="ARBA" id="ARBA00023004"/>
    </source>
</evidence>
<dbReference type="AlphaFoldDB" id="A0A212JEL6"/>
<proteinExistence type="predicted"/>
<dbReference type="InterPro" id="IPR047964">
    <property type="entry name" value="EFR1-like"/>
</dbReference>